<feature type="modified residue" description="4-aspartylphosphate" evidence="2">
    <location>
        <position position="56"/>
    </location>
</feature>
<dbReference type="PROSITE" id="PS50110">
    <property type="entry name" value="RESPONSE_REGULATORY"/>
    <property type="match status" value="1"/>
</dbReference>
<reference evidence="4 5" key="1">
    <citation type="submission" date="2016-10" db="EMBL/GenBank/DDBJ databases">
        <authorList>
            <person name="de Groot N.N."/>
        </authorList>
    </citation>
    <scope>NUCLEOTIDE SEQUENCE [LARGE SCALE GENOMIC DNA]</scope>
    <source>
        <strain evidence="4 5">DSM 15283</strain>
    </source>
</reference>
<evidence type="ECO:0000313" key="4">
    <source>
        <dbReference type="EMBL" id="SFM46001.1"/>
    </source>
</evidence>
<dbReference type="OrthoDB" id="9800897at2"/>
<dbReference type="EMBL" id="FOTQ01000007">
    <property type="protein sequence ID" value="SFM46001.1"/>
    <property type="molecule type" value="Genomic_DNA"/>
</dbReference>
<dbReference type="GO" id="GO:0000160">
    <property type="term" value="P:phosphorelay signal transduction system"/>
    <property type="evidence" value="ECO:0007669"/>
    <property type="project" value="InterPro"/>
</dbReference>
<dbReference type="STRING" id="254406.SAMN04488042_107216"/>
<dbReference type="PANTHER" id="PTHR44591:SF3">
    <property type="entry name" value="RESPONSE REGULATORY DOMAIN-CONTAINING PROTEIN"/>
    <property type="match status" value="1"/>
</dbReference>
<dbReference type="AlphaFoldDB" id="A0A1I4R179"/>
<dbReference type="Pfam" id="PF00072">
    <property type="entry name" value="Response_reg"/>
    <property type="match status" value="1"/>
</dbReference>
<evidence type="ECO:0000259" key="3">
    <source>
        <dbReference type="PROSITE" id="PS50110"/>
    </source>
</evidence>
<dbReference type="SMART" id="SM00448">
    <property type="entry name" value="REC"/>
    <property type="match status" value="1"/>
</dbReference>
<evidence type="ECO:0000256" key="1">
    <source>
        <dbReference type="ARBA" id="ARBA00022553"/>
    </source>
</evidence>
<evidence type="ECO:0000256" key="2">
    <source>
        <dbReference type="PROSITE-ProRule" id="PRU00169"/>
    </source>
</evidence>
<feature type="domain" description="Response regulatory" evidence="3">
    <location>
        <begin position="6"/>
        <end position="123"/>
    </location>
</feature>
<keyword evidence="1 2" id="KW-0597">Phosphoprotein</keyword>
<dbReference type="RefSeq" id="WP_093095037.1">
    <property type="nucleotide sequence ID" value="NZ_FOTQ01000007.1"/>
</dbReference>
<gene>
    <name evidence="4" type="ORF">SAMN04488042_107216</name>
</gene>
<evidence type="ECO:0000313" key="5">
    <source>
        <dbReference type="Proteomes" id="UP000199144"/>
    </source>
</evidence>
<dbReference type="PANTHER" id="PTHR44591">
    <property type="entry name" value="STRESS RESPONSE REGULATOR PROTEIN 1"/>
    <property type="match status" value="1"/>
</dbReference>
<dbReference type="InterPro" id="IPR050595">
    <property type="entry name" value="Bact_response_regulator"/>
</dbReference>
<sequence length="125" mass="13779">MNELRKILHVEDDPDIREIAKMALVDFGGFELLQCENGEVALAQAESFAPDVLLLDMMMPGMTGIETLAALREIEAFRNTPAIFMTAKDVATEYEEVLKQEAVGTIQKPFDPIALPDQIRAIAAS</sequence>
<protein>
    <submittedName>
        <fullName evidence="4">Response regulator receiver domain-containing protein</fullName>
    </submittedName>
</protein>
<dbReference type="InterPro" id="IPR011006">
    <property type="entry name" value="CheY-like_superfamily"/>
</dbReference>
<name>A0A1I4R179_9RHOB</name>
<dbReference type="InterPro" id="IPR001789">
    <property type="entry name" value="Sig_transdc_resp-reg_receiver"/>
</dbReference>
<accession>A0A1I4R179</accession>
<keyword evidence="5" id="KW-1185">Reference proteome</keyword>
<dbReference type="Proteomes" id="UP000199144">
    <property type="component" value="Unassembled WGS sequence"/>
</dbReference>
<dbReference type="SUPFAM" id="SSF52172">
    <property type="entry name" value="CheY-like"/>
    <property type="match status" value="1"/>
</dbReference>
<dbReference type="Gene3D" id="3.40.50.2300">
    <property type="match status" value="1"/>
</dbReference>
<proteinExistence type="predicted"/>
<organism evidence="4 5">
    <name type="scientific">Shimia aestuarii</name>
    <dbReference type="NCBI Taxonomy" id="254406"/>
    <lineage>
        <taxon>Bacteria</taxon>
        <taxon>Pseudomonadati</taxon>
        <taxon>Pseudomonadota</taxon>
        <taxon>Alphaproteobacteria</taxon>
        <taxon>Rhodobacterales</taxon>
        <taxon>Roseobacteraceae</taxon>
    </lineage>
</organism>